<comment type="caution">
    <text evidence="3">The sequence shown here is derived from an EMBL/GenBank/DDBJ whole genome shotgun (WGS) entry which is preliminary data.</text>
</comment>
<name>A0A1J1GRF5_PLAGA</name>
<reference evidence="3" key="1">
    <citation type="submission" date="2015-04" db="EMBL/GenBank/DDBJ databases">
        <authorList>
            <consortium name="Pathogen Informatics"/>
        </authorList>
    </citation>
    <scope>NUCLEOTIDE SEQUENCE [LARGE SCALE GENOMIC DNA]</scope>
    <source>
        <strain evidence="3">8A</strain>
    </source>
</reference>
<evidence type="ECO:0000256" key="1">
    <source>
        <dbReference type="SAM" id="Coils"/>
    </source>
</evidence>
<feature type="region of interest" description="Disordered" evidence="2">
    <location>
        <begin position="796"/>
        <end position="821"/>
    </location>
</feature>
<feature type="coiled-coil region" evidence="1">
    <location>
        <begin position="670"/>
        <end position="700"/>
    </location>
</feature>
<evidence type="ECO:0000313" key="3">
    <source>
        <dbReference type="EMBL" id="CRG95045.1"/>
    </source>
</evidence>
<dbReference type="Proteomes" id="UP000220797">
    <property type="component" value="Unassembled WGS sequence"/>
</dbReference>
<keyword evidence="4" id="KW-1185">Reference proteome</keyword>
<accession>A0A1J1GRF5</accession>
<evidence type="ECO:0000256" key="2">
    <source>
        <dbReference type="SAM" id="MobiDB-lite"/>
    </source>
</evidence>
<evidence type="ECO:0000313" key="4">
    <source>
        <dbReference type="Proteomes" id="UP000220797"/>
    </source>
</evidence>
<dbReference type="EMBL" id="CVMV01000032">
    <property type="protein sequence ID" value="CRG95045.1"/>
    <property type="molecule type" value="Genomic_DNA"/>
</dbReference>
<sequence length="974" mass="112038">MRERSDSLKVWHDELKKFEVKDKSKYNLTKDTVQRRLRPEPEIIEHILEGLEDKIRHYFNLFKLEKEKRSSAEKNNYYLQEEVAKAYEALEKNKIYTMKLEEKLSNIKDNQSSLIDTVRRIDLLYIQLDTLVQSFAGVCTQTAAEVSEDTSNIEKKRNTIKMLLDYIYPCRTLDPRINALYGLLYYQTIGLLKDGKYSCPPIPPIPPVVPSQDDGWLPPSHFHHGNIDHMPILKENNFSDMVKRNNEENNKLDKFRSRNISEHKLEKNTPNYDDSIIPRDLLGFDIKIGLVEINYPLENPKIVCVVRYDHETAYSAIQNSKRVTKPKNPDEILHNGIYIFNVDNTINLNTLPHKIPGTVPSFRIDVHDVRGKLLVGTSKCSFISEKTLVKNAPWDIYSRIDKNNPKIIGKMYVSVYQYPSKSVLPAEVFKHVKESKFSDNSSINRSQIILQNTQKSLTSNTKIGLKGKLITKKSIVLSKDIIEKAGIQKSEEHKVQTKLQIIKNNNNTLIQRGKKVSFKPYSSKKEIQGLKTEDVKELNESSIDVKGKIFQKGIYKRIIKDNNHINNNNNSASITVKNDGSHKNNDNNTKNDSNNSIDNNANKNVNNNIDNNNNTFTNNNINTKKMENILDDQHKNKPSNVKNLIKDLSKKIELGKPGTIKPFTLKSPLKMETKNKNISAENELEKKELTENKKNSLNNEELVINSEKMEDGKIKIKLPLYQKKDALTKAKVTEQINNVDDNIKSKIKESAPTKSDSVDQKLTSKNILKPLLKIKVEPKKENLNKILKIINIKPSNDKNANKESEINKSSKQNLNKEIENKNFTPNIEAKINEKFSKNSENEKSNPTILEKKKELGIKKPLSIFKLNTGKKEPNETKKKFSLFNFKKPKNEDTEKDETNTKNAEVSKIMKKPVTKKDTIIKQTSVENSELKKILEDAKKKSIFIDKSKIKMTLLKKVELKKEIKKFVPKLKFGQ</sequence>
<proteinExistence type="predicted"/>
<dbReference type="AlphaFoldDB" id="A0A1J1GRF5"/>
<organism evidence="3 4">
    <name type="scientific">Plasmodium gallinaceum</name>
    <dbReference type="NCBI Taxonomy" id="5849"/>
    <lineage>
        <taxon>Eukaryota</taxon>
        <taxon>Sar</taxon>
        <taxon>Alveolata</taxon>
        <taxon>Apicomplexa</taxon>
        <taxon>Aconoidasida</taxon>
        <taxon>Haemosporida</taxon>
        <taxon>Plasmodiidae</taxon>
        <taxon>Plasmodium</taxon>
        <taxon>Plasmodium (Haemamoeba)</taxon>
    </lineage>
</organism>
<dbReference type="RefSeq" id="XP_028527858.1">
    <property type="nucleotide sequence ID" value="XM_028671180.1"/>
</dbReference>
<feature type="region of interest" description="Disordered" evidence="2">
    <location>
        <begin position="568"/>
        <end position="620"/>
    </location>
</feature>
<dbReference type="GeneID" id="39730972"/>
<feature type="compositionally biased region" description="Basic and acidic residues" evidence="2">
    <location>
        <begin position="796"/>
        <end position="820"/>
    </location>
</feature>
<dbReference type="OMA" id="FMIDIHD"/>
<keyword evidence="1" id="KW-0175">Coiled coil</keyword>
<feature type="compositionally biased region" description="Low complexity" evidence="2">
    <location>
        <begin position="586"/>
        <end position="620"/>
    </location>
</feature>
<gene>
    <name evidence="3" type="ORF">PGAL8A_00244400</name>
</gene>
<protein>
    <submittedName>
        <fullName evidence="3">Uncharacterized protein</fullName>
    </submittedName>
</protein>
<dbReference type="VEuPathDB" id="PlasmoDB:PGAL8A_00244400"/>
<dbReference type="OrthoDB" id="361911at2759"/>